<evidence type="ECO:0000256" key="1">
    <source>
        <dbReference type="SAM" id="MobiDB-lite"/>
    </source>
</evidence>
<accession>A0A1Y1WKP5</accession>
<dbReference type="OrthoDB" id="431691at2759"/>
<feature type="region of interest" description="Disordered" evidence="1">
    <location>
        <begin position="31"/>
        <end position="58"/>
    </location>
</feature>
<gene>
    <name evidence="2" type="ORF">DL89DRAFT_264044</name>
</gene>
<keyword evidence="3" id="KW-1185">Reference proteome</keyword>
<protein>
    <recommendedName>
        <fullName evidence="4">Ribosomal protein L34</fullName>
    </recommendedName>
</protein>
<dbReference type="EMBL" id="MCFD01000001">
    <property type="protein sequence ID" value="ORX74062.1"/>
    <property type="molecule type" value="Genomic_DNA"/>
</dbReference>
<dbReference type="Gene3D" id="1.10.287.3980">
    <property type="match status" value="2"/>
</dbReference>
<name>A0A1Y1WKP5_9FUNG</name>
<dbReference type="Proteomes" id="UP000193922">
    <property type="component" value="Unassembled WGS sequence"/>
</dbReference>
<feature type="compositionally biased region" description="Basic residues" evidence="1">
    <location>
        <begin position="32"/>
        <end position="58"/>
    </location>
</feature>
<sequence>MPSWTVAQPAAGIGALQVRWRTYGNEYQPSNLKRKRRHGTGRRVLTRRKLKGRKFLSH</sequence>
<organism evidence="2 3">
    <name type="scientific">Linderina pennispora</name>
    <dbReference type="NCBI Taxonomy" id="61395"/>
    <lineage>
        <taxon>Eukaryota</taxon>
        <taxon>Fungi</taxon>
        <taxon>Fungi incertae sedis</taxon>
        <taxon>Zoopagomycota</taxon>
        <taxon>Kickxellomycotina</taxon>
        <taxon>Kickxellomycetes</taxon>
        <taxon>Kickxellales</taxon>
        <taxon>Kickxellaceae</taxon>
        <taxon>Linderina</taxon>
    </lineage>
</organism>
<dbReference type="AlphaFoldDB" id="A0A1Y1WKP5"/>
<comment type="caution">
    <text evidence="2">The sequence shown here is derived from an EMBL/GenBank/DDBJ whole genome shotgun (WGS) entry which is preliminary data.</text>
</comment>
<dbReference type="RefSeq" id="XP_040747273.1">
    <property type="nucleotide sequence ID" value="XM_040886081.1"/>
</dbReference>
<dbReference type="STRING" id="61395.A0A1Y1WKP5"/>
<evidence type="ECO:0000313" key="3">
    <source>
        <dbReference type="Proteomes" id="UP000193922"/>
    </source>
</evidence>
<proteinExistence type="predicted"/>
<evidence type="ECO:0000313" key="2">
    <source>
        <dbReference type="EMBL" id="ORX74062.1"/>
    </source>
</evidence>
<evidence type="ECO:0008006" key="4">
    <source>
        <dbReference type="Google" id="ProtNLM"/>
    </source>
</evidence>
<dbReference type="GeneID" id="63802729"/>
<reference evidence="2 3" key="1">
    <citation type="submission" date="2016-07" db="EMBL/GenBank/DDBJ databases">
        <title>Pervasive Adenine N6-methylation of Active Genes in Fungi.</title>
        <authorList>
            <consortium name="DOE Joint Genome Institute"/>
            <person name="Mondo S.J."/>
            <person name="Dannebaum R.O."/>
            <person name="Kuo R.C."/>
            <person name="Labutti K."/>
            <person name="Haridas S."/>
            <person name="Kuo A."/>
            <person name="Salamov A."/>
            <person name="Ahrendt S.R."/>
            <person name="Lipzen A."/>
            <person name="Sullivan W."/>
            <person name="Andreopoulos W.B."/>
            <person name="Clum A."/>
            <person name="Lindquist E."/>
            <person name="Daum C."/>
            <person name="Ramamoorthy G.K."/>
            <person name="Gryganskyi A."/>
            <person name="Culley D."/>
            <person name="Magnuson J.K."/>
            <person name="James T.Y."/>
            <person name="O'Malley M.A."/>
            <person name="Stajich J.E."/>
            <person name="Spatafora J.W."/>
            <person name="Visel A."/>
            <person name="Grigoriev I.V."/>
        </authorList>
    </citation>
    <scope>NUCLEOTIDE SEQUENCE [LARGE SCALE GENOMIC DNA]</scope>
    <source>
        <strain evidence="2 3">ATCC 12442</strain>
    </source>
</reference>